<feature type="compositionally biased region" description="Polar residues" evidence="1">
    <location>
        <begin position="227"/>
        <end position="237"/>
    </location>
</feature>
<proteinExistence type="predicted"/>
<accession>A0A8J2SMM6</accession>
<protein>
    <submittedName>
        <fullName evidence="2">Uncharacterized protein</fullName>
    </submittedName>
</protein>
<dbReference type="AlphaFoldDB" id="A0A8J2SMM6"/>
<evidence type="ECO:0000256" key="1">
    <source>
        <dbReference type="SAM" id="MobiDB-lite"/>
    </source>
</evidence>
<keyword evidence="3" id="KW-1185">Reference proteome</keyword>
<dbReference type="OrthoDB" id="191493at2759"/>
<reference evidence="2" key="1">
    <citation type="submission" date="2021-11" db="EMBL/GenBank/DDBJ databases">
        <authorList>
            <consortium name="Genoscope - CEA"/>
            <person name="William W."/>
        </authorList>
    </citation>
    <scope>NUCLEOTIDE SEQUENCE</scope>
</reference>
<comment type="caution">
    <text evidence="2">The sequence shown here is derived from an EMBL/GenBank/DDBJ whole genome shotgun (WGS) entry which is preliminary data.</text>
</comment>
<name>A0A8J2SMM6_9STRA</name>
<organism evidence="2 3">
    <name type="scientific">Pelagomonas calceolata</name>
    <dbReference type="NCBI Taxonomy" id="35677"/>
    <lineage>
        <taxon>Eukaryota</taxon>
        <taxon>Sar</taxon>
        <taxon>Stramenopiles</taxon>
        <taxon>Ochrophyta</taxon>
        <taxon>Pelagophyceae</taxon>
        <taxon>Pelagomonadales</taxon>
        <taxon>Pelagomonadaceae</taxon>
        <taxon>Pelagomonas</taxon>
    </lineage>
</organism>
<sequence length="249" mass="25999">MLRKLSTRPAARAALLACCIAALQPSLPKRQPLARRHGFFDVLSDAFANDETVSKLDYGDNAPAAAQPPREASVDGLWRVEMTVVGVPTKDPSSDLFGPKQRVTQENRGIGGEAVEATLRLTNGAVEVVESSAPLLVAAPGAYRYQDGKLRIRLEAAGFTRTFTTKGTLQSIYGGDDTARTSSVYAIPPGPIVLAGPVDVLPSTGAPFVRKGQLLCQTTAGLFGAATKSSPAGSFTASAERPSGEDSAA</sequence>
<gene>
    <name evidence="2" type="ORF">PECAL_2P31190</name>
</gene>
<evidence type="ECO:0000313" key="2">
    <source>
        <dbReference type="EMBL" id="CAH0369972.1"/>
    </source>
</evidence>
<feature type="region of interest" description="Disordered" evidence="1">
    <location>
        <begin position="227"/>
        <end position="249"/>
    </location>
</feature>
<dbReference type="EMBL" id="CAKKNE010000002">
    <property type="protein sequence ID" value="CAH0369972.1"/>
    <property type="molecule type" value="Genomic_DNA"/>
</dbReference>
<evidence type="ECO:0000313" key="3">
    <source>
        <dbReference type="Proteomes" id="UP000789595"/>
    </source>
</evidence>
<dbReference type="Proteomes" id="UP000789595">
    <property type="component" value="Unassembled WGS sequence"/>
</dbReference>